<organism evidence="1 2">
    <name type="scientific">Zasmidium cellare</name>
    <name type="common">Wine cellar mold</name>
    <name type="synonym">Racodium cellare</name>
    <dbReference type="NCBI Taxonomy" id="395010"/>
    <lineage>
        <taxon>Eukaryota</taxon>
        <taxon>Fungi</taxon>
        <taxon>Dikarya</taxon>
        <taxon>Ascomycota</taxon>
        <taxon>Pezizomycotina</taxon>
        <taxon>Dothideomycetes</taxon>
        <taxon>Dothideomycetidae</taxon>
        <taxon>Mycosphaerellales</taxon>
        <taxon>Mycosphaerellaceae</taxon>
        <taxon>Zasmidium</taxon>
    </lineage>
</organism>
<evidence type="ECO:0000313" key="1">
    <source>
        <dbReference type="EMBL" id="KAK4499936.1"/>
    </source>
</evidence>
<evidence type="ECO:0000313" key="2">
    <source>
        <dbReference type="Proteomes" id="UP001305779"/>
    </source>
</evidence>
<dbReference type="InterPro" id="IPR032710">
    <property type="entry name" value="NTF2-like_dom_sf"/>
</dbReference>
<evidence type="ECO:0008006" key="3">
    <source>
        <dbReference type="Google" id="ProtNLM"/>
    </source>
</evidence>
<dbReference type="SUPFAM" id="SSF54427">
    <property type="entry name" value="NTF2-like"/>
    <property type="match status" value="1"/>
</dbReference>
<keyword evidence="2" id="KW-1185">Reference proteome</keyword>
<reference evidence="1 2" key="1">
    <citation type="journal article" date="2023" name="G3 (Bethesda)">
        <title>A chromosome-level genome assembly of Zasmidium syzygii isolated from banana leaves.</title>
        <authorList>
            <person name="van Westerhoven A.C."/>
            <person name="Mehrabi R."/>
            <person name="Talebi R."/>
            <person name="Steentjes M.B.F."/>
            <person name="Corcolon B."/>
            <person name="Chong P.A."/>
            <person name="Kema G.H.J."/>
            <person name="Seidl M.F."/>
        </authorList>
    </citation>
    <scope>NUCLEOTIDE SEQUENCE [LARGE SCALE GENOMIC DNA]</scope>
    <source>
        <strain evidence="1 2">P124</strain>
    </source>
</reference>
<protein>
    <recommendedName>
        <fullName evidence="3">SnoaL-like domain-containing protein</fullName>
    </recommendedName>
</protein>
<dbReference type="Proteomes" id="UP001305779">
    <property type="component" value="Unassembled WGS sequence"/>
</dbReference>
<gene>
    <name evidence="1" type="ORF">PRZ48_008122</name>
</gene>
<comment type="caution">
    <text evidence="1">The sequence shown here is derived from an EMBL/GenBank/DDBJ whole genome shotgun (WGS) entry which is preliminary data.</text>
</comment>
<proteinExistence type="predicted"/>
<name>A0ABR0EEL3_ZASCE</name>
<sequence>MLRETQDKSTPFWKDPDAIASHMEDVVWGMAEAVNLRLFEAHSSSQYFAPDFVVELGRGPARTGLATHYDDVRKRVDEQPGQVIVSVSNCSSSVDLKTGYACLTCHMEANDPCDGLRRQQAAVFVWRLFDTKWLCVKYTAIRNVF</sequence>
<accession>A0ABR0EEL3</accession>
<dbReference type="EMBL" id="JAXOVC010000006">
    <property type="protein sequence ID" value="KAK4499936.1"/>
    <property type="molecule type" value="Genomic_DNA"/>
</dbReference>